<proteinExistence type="predicted"/>
<evidence type="ECO:0000313" key="1">
    <source>
        <dbReference type="EMBL" id="RMX36736.1"/>
    </source>
</evidence>
<dbReference type="Proteomes" id="UP000275408">
    <property type="component" value="Unassembled WGS sequence"/>
</dbReference>
<gene>
    <name evidence="1" type="ORF">pdam_00023180</name>
</gene>
<reference evidence="1 2" key="1">
    <citation type="journal article" date="2018" name="Sci. Rep.">
        <title>Comparative analysis of the Pocillopora damicornis genome highlights role of immune system in coral evolution.</title>
        <authorList>
            <person name="Cunning R."/>
            <person name="Bay R.A."/>
            <person name="Gillette P."/>
            <person name="Baker A.C."/>
            <person name="Traylor-Knowles N."/>
        </authorList>
    </citation>
    <scope>NUCLEOTIDE SEQUENCE [LARGE SCALE GENOMIC DNA]</scope>
    <source>
        <strain evidence="1">RSMAS</strain>
        <tissue evidence="1">Whole animal</tissue>
    </source>
</reference>
<evidence type="ECO:0008006" key="3">
    <source>
        <dbReference type="Google" id="ProtNLM"/>
    </source>
</evidence>
<evidence type="ECO:0000313" key="2">
    <source>
        <dbReference type="Proteomes" id="UP000275408"/>
    </source>
</evidence>
<dbReference type="EMBL" id="RCHS01004226">
    <property type="protein sequence ID" value="RMX36736.1"/>
    <property type="molecule type" value="Genomic_DNA"/>
</dbReference>
<accession>A0A3M6T5N0</accession>
<organism evidence="1 2">
    <name type="scientific">Pocillopora damicornis</name>
    <name type="common">Cauliflower coral</name>
    <name type="synonym">Millepora damicornis</name>
    <dbReference type="NCBI Taxonomy" id="46731"/>
    <lineage>
        <taxon>Eukaryota</taxon>
        <taxon>Metazoa</taxon>
        <taxon>Cnidaria</taxon>
        <taxon>Anthozoa</taxon>
        <taxon>Hexacorallia</taxon>
        <taxon>Scleractinia</taxon>
        <taxon>Astrocoeniina</taxon>
        <taxon>Pocilloporidae</taxon>
        <taxon>Pocillopora</taxon>
    </lineage>
</organism>
<comment type="caution">
    <text evidence="1">The sequence shown here is derived from an EMBL/GenBank/DDBJ whole genome shotgun (WGS) entry which is preliminary data.</text>
</comment>
<sequence>MKGFNPHTVQLKAFGADSERALSNAFREEFPEADHHRCVIHLRKNIEMKISGLVSNEADDFYETLCSLEKVWSDHERGITNQEPALYDWFVGNVADTIITSMLKPLRQKAGLGDSLYSINDNEAENHLLKLKTQYKRFSLVTVISKSHELVKEQDALLEGAILDQGECRLTNEYSHLKISLERWRKMNPAERRAYTN</sequence>
<dbReference type="AlphaFoldDB" id="A0A3M6T5N0"/>
<protein>
    <recommendedName>
        <fullName evidence="3">MULE transposase domain-containing protein</fullName>
    </recommendedName>
</protein>
<name>A0A3M6T5N0_POCDA</name>
<keyword evidence="2" id="KW-1185">Reference proteome</keyword>